<evidence type="ECO:0000313" key="7">
    <source>
        <dbReference type="Proteomes" id="UP000310200"/>
    </source>
</evidence>
<gene>
    <name evidence="6" type="ORF">DBV15_11152</name>
</gene>
<organism evidence="6 7">
    <name type="scientific">Temnothorax longispinosus</name>
    <dbReference type="NCBI Taxonomy" id="300112"/>
    <lineage>
        <taxon>Eukaryota</taxon>
        <taxon>Metazoa</taxon>
        <taxon>Ecdysozoa</taxon>
        <taxon>Arthropoda</taxon>
        <taxon>Hexapoda</taxon>
        <taxon>Insecta</taxon>
        <taxon>Pterygota</taxon>
        <taxon>Neoptera</taxon>
        <taxon>Endopterygota</taxon>
        <taxon>Hymenoptera</taxon>
        <taxon>Apocrita</taxon>
        <taxon>Aculeata</taxon>
        <taxon>Formicoidea</taxon>
        <taxon>Formicidae</taxon>
        <taxon>Myrmicinae</taxon>
        <taxon>Temnothorax</taxon>
    </lineage>
</organism>
<dbReference type="InterPro" id="IPR036728">
    <property type="entry name" value="PBP_GOBP_sf"/>
</dbReference>
<dbReference type="Pfam" id="PF01395">
    <property type="entry name" value="PBP_GOBP"/>
    <property type="match status" value="1"/>
</dbReference>
<evidence type="ECO:0000256" key="1">
    <source>
        <dbReference type="ARBA" id="ARBA00004613"/>
    </source>
</evidence>
<dbReference type="Gene3D" id="1.10.238.20">
    <property type="entry name" value="Pheromone/general odorant binding protein domain"/>
    <property type="match status" value="1"/>
</dbReference>
<dbReference type="GO" id="GO:0005615">
    <property type="term" value="C:extracellular space"/>
    <property type="evidence" value="ECO:0007669"/>
    <property type="project" value="TreeGrafter"/>
</dbReference>
<evidence type="ECO:0000313" key="6">
    <source>
        <dbReference type="EMBL" id="TGZ32255.1"/>
    </source>
</evidence>
<dbReference type="PANTHER" id="PTHR11857">
    <property type="entry name" value="ODORANT BINDING PROTEIN-RELATED"/>
    <property type="match status" value="1"/>
</dbReference>
<dbReference type="EMBL" id="QBLH01003911">
    <property type="protein sequence ID" value="TGZ32255.1"/>
    <property type="molecule type" value="Genomic_DNA"/>
</dbReference>
<name>A0A4S2JA71_9HYME</name>
<feature type="chain" id="PRO_5020564908" description="Pheromone-binding protein-related protein 1" evidence="5">
    <location>
        <begin position="20"/>
        <end position="139"/>
    </location>
</feature>
<evidence type="ECO:0000256" key="3">
    <source>
        <dbReference type="ARBA" id="ARBA00022525"/>
    </source>
</evidence>
<feature type="signal peptide" evidence="5">
    <location>
        <begin position="1"/>
        <end position="19"/>
    </location>
</feature>
<dbReference type="SUPFAM" id="SSF47565">
    <property type="entry name" value="Insect pheromone/odorant-binding proteins"/>
    <property type="match status" value="1"/>
</dbReference>
<comment type="subcellular location">
    <subcellularLocation>
        <location evidence="1">Secreted</location>
    </subcellularLocation>
</comment>
<dbReference type="SMART" id="SM00708">
    <property type="entry name" value="PhBP"/>
    <property type="match status" value="1"/>
</dbReference>
<evidence type="ECO:0000256" key="2">
    <source>
        <dbReference type="ARBA" id="ARBA00008098"/>
    </source>
</evidence>
<comment type="similarity">
    <text evidence="2">Belongs to the PBP/GOBP family.</text>
</comment>
<keyword evidence="7" id="KW-1185">Reference proteome</keyword>
<dbReference type="GO" id="GO:0005549">
    <property type="term" value="F:odorant binding"/>
    <property type="evidence" value="ECO:0007669"/>
    <property type="project" value="InterPro"/>
</dbReference>
<sequence>MHVSVILGVVLLQAIYVSAGPPDWIPPEMLEMVQADKKRCMAEHGTSQALIDEVNDGKLTNDRSITCYMNCLLDAFSLVDEEGNLEAEMLLTVIPEQFLEIGTKILNKCAKQDGADPCEKIFEVAKCVQGTVPELWFMV</sequence>
<dbReference type="STRING" id="300112.A0A4S2JA71"/>
<keyword evidence="4 5" id="KW-0732">Signal</keyword>
<evidence type="ECO:0000256" key="4">
    <source>
        <dbReference type="ARBA" id="ARBA00022729"/>
    </source>
</evidence>
<dbReference type="CDD" id="cd23992">
    <property type="entry name" value="PBP_GOBP"/>
    <property type="match status" value="1"/>
</dbReference>
<evidence type="ECO:0008006" key="8">
    <source>
        <dbReference type="Google" id="ProtNLM"/>
    </source>
</evidence>
<proteinExistence type="inferred from homology"/>
<comment type="caution">
    <text evidence="6">The sequence shown here is derived from an EMBL/GenBank/DDBJ whole genome shotgun (WGS) entry which is preliminary data.</text>
</comment>
<dbReference type="AlphaFoldDB" id="A0A4S2JA71"/>
<keyword evidence="3" id="KW-0964">Secreted</keyword>
<dbReference type="FunFam" id="1.10.238.20:FF:000001">
    <property type="entry name" value="General odorant-binding protein lush"/>
    <property type="match status" value="1"/>
</dbReference>
<reference evidence="6 7" key="1">
    <citation type="journal article" date="2019" name="Philos. Trans. R. Soc. Lond., B, Biol. Sci.">
        <title>Ant behaviour and brain gene expression of defending hosts depend on the ecological success of the intruding social parasite.</title>
        <authorList>
            <person name="Kaur R."/>
            <person name="Stoldt M."/>
            <person name="Jongepier E."/>
            <person name="Feldmeyer B."/>
            <person name="Menzel F."/>
            <person name="Bornberg-Bauer E."/>
            <person name="Foitzik S."/>
        </authorList>
    </citation>
    <scope>NUCLEOTIDE SEQUENCE [LARGE SCALE GENOMIC DNA]</scope>
    <source>
        <tissue evidence="6">Whole body</tissue>
    </source>
</reference>
<dbReference type="GO" id="GO:0007608">
    <property type="term" value="P:sensory perception of smell"/>
    <property type="evidence" value="ECO:0007669"/>
    <property type="project" value="TreeGrafter"/>
</dbReference>
<dbReference type="Proteomes" id="UP000310200">
    <property type="component" value="Unassembled WGS sequence"/>
</dbReference>
<dbReference type="PANTHER" id="PTHR11857:SF45">
    <property type="entry name" value="GENERAL ODORANT-BINDING PROTEIN 83A-RELATED"/>
    <property type="match status" value="1"/>
</dbReference>
<protein>
    <recommendedName>
        <fullName evidence="8">Pheromone-binding protein-related protein 1</fullName>
    </recommendedName>
</protein>
<dbReference type="InterPro" id="IPR006170">
    <property type="entry name" value="PBP/GOBP"/>
</dbReference>
<accession>A0A4S2JA71</accession>
<evidence type="ECO:0000256" key="5">
    <source>
        <dbReference type="SAM" id="SignalP"/>
    </source>
</evidence>